<dbReference type="AlphaFoldDB" id="A0A0E9PDS3"/>
<name>A0A0E9PDS3_ANGAN</name>
<accession>A0A0E9PDS3</accession>
<dbReference type="EMBL" id="GBXM01105888">
    <property type="protein sequence ID" value="JAH02689.1"/>
    <property type="molecule type" value="Transcribed_RNA"/>
</dbReference>
<sequence length="45" mass="4999">MVKKLTVSWSQRTSHRFPSGAKFLSLPINSSSNWAADNIYLKSGS</sequence>
<reference evidence="1" key="1">
    <citation type="submission" date="2014-11" db="EMBL/GenBank/DDBJ databases">
        <authorList>
            <person name="Amaro Gonzalez C."/>
        </authorList>
    </citation>
    <scope>NUCLEOTIDE SEQUENCE</scope>
</reference>
<protein>
    <submittedName>
        <fullName evidence="1">Uncharacterized protein</fullName>
    </submittedName>
</protein>
<organism evidence="1">
    <name type="scientific">Anguilla anguilla</name>
    <name type="common">European freshwater eel</name>
    <name type="synonym">Muraena anguilla</name>
    <dbReference type="NCBI Taxonomy" id="7936"/>
    <lineage>
        <taxon>Eukaryota</taxon>
        <taxon>Metazoa</taxon>
        <taxon>Chordata</taxon>
        <taxon>Craniata</taxon>
        <taxon>Vertebrata</taxon>
        <taxon>Euteleostomi</taxon>
        <taxon>Actinopterygii</taxon>
        <taxon>Neopterygii</taxon>
        <taxon>Teleostei</taxon>
        <taxon>Anguilliformes</taxon>
        <taxon>Anguillidae</taxon>
        <taxon>Anguilla</taxon>
    </lineage>
</organism>
<proteinExistence type="predicted"/>
<evidence type="ECO:0000313" key="1">
    <source>
        <dbReference type="EMBL" id="JAH02689.1"/>
    </source>
</evidence>
<reference evidence="1" key="2">
    <citation type="journal article" date="2015" name="Fish Shellfish Immunol.">
        <title>Early steps in the European eel (Anguilla anguilla)-Vibrio vulnificus interaction in the gills: Role of the RtxA13 toxin.</title>
        <authorList>
            <person name="Callol A."/>
            <person name="Pajuelo D."/>
            <person name="Ebbesson L."/>
            <person name="Teles M."/>
            <person name="MacKenzie S."/>
            <person name="Amaro C."/>
        </authorList>
    </citation>
    <scope>NUCLEOTIDE SEQUENCE</scope>
</reference>